<name>Q7REK8_PLAYO</name>
<accession>Q7REK8</accession>
<keyword evidence="1" id="KW-0812">Transmembrane</keyword>
<proteinExistence type="predicted"/>
<dbReference type="PaxDb" id="73239-Q7REK8"/>
<dbReference type="AlphaFoldDB" id="Q7REK8"/>
<keyword evidence="1" id="KW-0472">Membrane</keyword>
<keyword evidence="1" id="KW-1133">Transmembrane helix</keyword>
<evidence type="ECO:0000313" key="2">
    <source>
        <dbReference type="EMBL" id="EAA17020.1"/>
    </source>
</evidence>
<feature type="transmembrane region" description="Helical" evidence="1">
    <location>
        <begin position="21"/>
        <end position="38"/>
    </location>
</feature>
<evidence type="ECO:0000313" key="3">
    <source>
        <dbReference type="Proteomes" id="UP000008553"/>
    </source>
</evidence>
<sequence length="69" mass="8726">MYKVNKKKIAKYTIFKIFPHYKILYIFHNFMLAFVIWMEKEIEEKKNEKGKILYTYIFFIIKILKMLYF</sequence>
<dbReference type="InParanoid" id="Q7REK8"/>
<gene>
    <name evidence="2" type="ORF">PY05056</name>
</gene>
<evidence type="ECO:0000256" key="1">
    <source>
        <dbReference type="SAM" id="Phobius"/>
    </source>
</evidence>
<dbReference type="EMBL" id="AABL01001582">
    <property type="protein sequence ID" value="EAA17020.1"/>
    <property type="molecule type" value="Genomic_DNA"/>
</dbReference>
<protein>
    <submittedName>
        <fullName evidence="2">Uncharacterized protein</fullName>
    </submittedName>
</protein>
<comment type="caution">
    <text evidence="2">The sequence shown here is derived from an EMBL/GenBank/DDBJ whole genome shotgun (WGS) entry which is preliminary data.</text>
</comment>
<dbReference type="Proteomes" id="UP000008553">
    <property type="component" value="Unassembled WGS sequence"/>
</dbReference>
<organism evidence="2 3">
    <name type="scientific">Plasmodium yoelii yoelii</name>
    <dbReference type="NCBI Taxonomy" id="73239"/>
    <lineage>
        <taxon>Eukaryota</taxon>
        <taxon>Sar</taxon>
        <taxon>Alveolata</taxon>
        <taxon>Apicomplexa</taxon>
        <taxon>Aconoidasida</taxon>
        <taxon>Haemosporida</taxon>
        <taxon>Plasmodiidae</taxon>
        <taxon>Plasmodium</taxon>
        <taxon>Plasmodium (Vinckeia)</taxon>
    </lineage>
</organism>
<reference evidence="2 3" key="1">
    <citation type="journal article" date="2002" name="Nature">
        <title>Genome sequence and comparative analysis of the model rodent malaria parasite Plasmodium yoelii yoelii.</title>
        <authorList>
            <person name="Carlton J.M."/>
            <person name="Angiuoli S.V."/>
            <person name="Suh B.B."/>
            <person name="Kooij T.W."/>
            <person name="Pertea M."/>
            <person name="Silva J.C."/>
            <person name="Ermolaeva M.D."/>
            <person name="Allen J.E."/>
            <person name="Selengut J.D."/>
            <person name="Koo H.L."/>
            <person name="Peterson J.D."/>
            <person name="Pop M."/>
            <person name="Kosack D.S."/>
            <person name="Shumway M.F."/>
            <person name="Bidwell S.L."/>
            <person name="Shallom S.J."/>
            <person name="van Aken S.E."/>
            <person name="Riedmuller S.B."/>
            <person name="Feldblyum T.V."/>
            <person name="Cho J.K."/>
            <person name="Quackenbush J."/>
            <person name="Sedegah M."/>
            <person name="Shoaibi A."/>
            <person name="Cummings L.M."/>
            <person name="Florens L."/>
            <person name="Yates J.R."/>
            <person name="Raine J.D."/>
            <person name="Sinden R.E."/>
            <person name="Harris M.A."/>
            <person name="Cunningham D.A."/>
            <person name="Preiser P.R."/>
            <person name="Bergman L.W."/>
            <person name="Vaidya A.B."/>
            <person name="van Lin L.H."/>
            <person name="Janse C.J."/>
            <person name="Waters A.P."/>
            <person name="Smith H.O."/>
            <person name="White O.R."/>
            <person name="Salzberg S.L."/>
            <person name="Venter J.C."/>
            <person name="Fraser C.M."/>
            <person name="Hoffman S.L."/>
            <person name="Gardner M.J."/>
            <person name="Carucci D.J."/>
        </authorList>
    </citation>
    <scope>NUCLEOTIDE SEQUENCE [LARGE SCALE GENOMIC DNA]</scope>
    <source>
        <strain evidence="2 3">17XNL</strain>
    </source>
</reference>
<feature type="transmembrane region" description="Helical" evidence="1">
    <location>
        <begin position="50"/>
        <end position="68"/>
    </location>
</feature>
<keyword evidence="3" id="KW-1185">Reference proteome</keyword>